<dbReference type="PROSITE" id="PS51194">
    <property type="entry name" value="HELICASE_CTER"/>
    <property type="match status" value="1"/>
</dbReference>
<keyword evidence="5" id="KW-0347">Helicase</keyword>
<feature type="region of interest" description="Disordered" evidence="9">
    <location>
        <begin position="204"/>
        <end position="225"/>
    </location>
</feature>
<evidence type="ECO:0000256" key="6">
    <source>
        <dbReference type="ARBA" id="ARBA00022840"/>
    </source>
</evidence>
<dbReference type="GO" id="GO:0003723">
    <property type="term" value="F:RNA binding"/>
    <property type="evidence" value="ECO:0007669"/>
    <property type="project" value="UniProtKB-KW"/>
</dbReference>
<protein>
    <recommendedName>
        <fullName evidence="13">Helicase ATP-binding domain-containing protein</fullName>
    </recommendedName>
</protein>
<dbReference type="Pfam" id="PF00271">
    <property type="entry name" value="Helicase_C"/>
    <property type="match status" value="1"/>
</dbReference>
<dbReference type="PANTHER" id="PTHR12131">
    <property type="entry name" value="ATP-DEPENDENT RNA AND DNA HELICASE"/>
    <property type="match status" value="1"/>
</dbReference>
<keyword evidence="4" id="KW-0378">Hydrolase</keyword>
<feature type="compositionally biased region" description="Low complexity" evidence="9">
    <location>
        <begin position="509"/>
        <end position="519"/>
    </location>
</feature>
<dbReference type="Gene3D" id="3.40.50.300">
    <property type="entry name" value="P-loop containing nucleotide triphosphate hydrolases"/>
    <property type="match status" value="2"/>
</dbReference>
<feature type="domain" description="Helicase C-terminal" evidence="11">
    <location>
        <begin position="539"/>
        <end position="741"/>
    </location>
</feature>
<dbReference type="PIRSF" id="PIRSF005198">
    <property type="entry name" value="Antiviral_helicase_SKI2"/>
    <property type="match status" value="1"/>
</dbReference>
<dbReference type="InterPro" id="IPR016438">
    <property type="entry name" value="SKI2-like"/>
</dbReference>
<comment type="subcellular location">
    <subcellularLocation>
        <location evidence="1">Cytoplasm</location>
    </subcellularLocation>
</comment>
<proteinExistence type="predicted"/>
<dbReference type="Gene3D" id="1.10.3380.30">
    <property type="match status" value="1"/>
</dbReference>
<evidence type="ECO:0000256" key="7">
    <source>
        <dbReference type="ARBA" id="ARBA00022884"/>
    </source>
</evidence>
<evidence type="ECO:0000259" key="10">
    <source>
        <dbReference type="PROSITE" id="PS51192"/>
    </source>
</evidence>
<dbReference type="InterPro" id="IPR050699">
    <property type="entry name" value="RNA-DNA_Helicase"/>
</dbReference>
<dbReference type="SUPFAM" id="SSF52540">
    <property type="entry name" value="P-loop containing nucleoside triphosphate hydrolases"/>
    <property type="match status" value="1"/>
</dbReference>
<evidence type="ECO:0000313" key="12">
    <source>
        <dbReference type="EMBL" id="CAD1571180.1"/>
    </source>
</evidence>
<name>A0A6V7L8X4_9HYME</name>
<dbReference type="Pfam" id="PF08148">
    <property type="entry name" value="DSHCT"/>
    <property type="match status" value="1"/>
</dbReference>
<dbReference type="GO" id="GO:0003724">
    <property type="term" value="F:RNA helicase activity"/>
    <property type="evidence" value="ECO:0007669"/>
    <property type="project" value="UniProtKB-EC"/>
</dbReference>
<feature type="domain" description="Helicase ATP-binding" evidence="10">
    <location>
        <begin position="297"/>
        <end position="455"/>
    </location>
</feature>
<evidence type="ECO:0000256" key="3">
    <source>
        <dbReference type="ARBA" id="ARBA00022741"/>
    </source>
</evidence>
<dbReference type="InterPro" id="IPR027417">
    <property type="entry name" value="P-loop_NTPase"/>
</dbReference>
<dbReference type="FunFam" id="3.40.50.300:FF:000447">
    <property type="entry name" value="helicase SKI2W isoform X2"/>
    <property type="match status" value="1"/>
</dbReference>
<comment type="catalytic activity">
    <reaction evidence="8">
        <text>ATP + H2O = ADP + phosphate + H(+)</text>
        <dbReference type="Rhea" id="RHEA:13065"/>
        <dbReference type="ChEBI" id="CHEBI:15377"/>
        <dbReference type="ChEBI" id="CHEBI:15378"/>
        <dbReference type="ChEBI" id="CHEBI:30616"/>
        <dbReference type="ChEBI" id="CHEBI:43474"/>
        <dbReference type="ChEBI" id="CHEBI:456216"/>
        <dbReference type="EC" id="3.6.4.13"/>
    </reaction>
</comment>
<evidence type="ECO:0000256" key="5">
    <source>
        <dbReference type="ARBA" id="ARBA00022806"/>
    </source>
</evidence>
<evidence type="ECO:0000256" key="9">
    <source>
        <dbReference type="SAM" id="MobiDB-lite"/>
    </source>
</evidence>
<keyword evidence="3" id="KW-0547">Nucleotide-binding</keyword>
<evidence type="ECO:0000256" key="2">
    <source>
        <dbReference type="ARBA" id="ARBA00022490"/>
    </source>
</evidence>
<dbReference type="InterPro" id="IPR001650">
    <property type="entry name" value="Helicase_C-like"/>
</dbReference>
<dbReference type="SMART" id="SM00487">
    <property type="entry name" value="DEXDc"/>
    <property type="match status" value="1"/>
</dbReference>
<dbReference type="Pfam" id="PF17911">
    <property type="entry name" value="Ski2_N"/>
    <property type="match status" value="1"/>
</dbReference>
<sequence>MPFGPPPILPDIREELKEYIQCPEKLPIHQVENVQLYWPREPKPLAILEFDLSPLATTLKFDRDPITGRICRMREDVLQGAGENAKNSMSMTRAPGPPMEGVQGNSSNFPFWPGGFDEPEITNIISTGDIDFENNLRTLAKGLRAGVEFAADNFTPKSALTEEQASLTQKKIKKKNKDSKGQEKVNLMAMIHEEESMLGLWSEKSGDDEEKSGGVGGGNNEELVTSPNINDVDVLNFEEPAHMPILKITEKPKSLAKHSEWAEQLDVSIPVVDFDKKIPKPAITFDYELDTFQKQAIIKLEEGCNVFVAAHTSAGKTTVAEYAIALSQRHMTRVIYTSPIKALSNQKYRDFKRNKHFESVGLVTGDMQINQTANCLIMTTEILQTMLYNASEVLRDLEYVIFDEVHYINDEHRGHVWEEIVILLPPNVNIVMLSATVPNPLIFANWVGNIKKRKMYVISTVKRPVPLKHYLYTGTDGKSRNDIALILDGSGQFNLENWYKMKVLKEKNNNNNNSKNKQNALPAKNNRRPQMSPKQEKTMWEAFIGYLRENDKLPVVIFTLSRNRCDANADALVSVNLTTETEKGHVRAFFKKCIKKLNESDQQLPQVKRMASLLERGIGVHHSGILPILKEIIELLFQNGVVKLLFATETFAMGINMPARTVVFDSIRKFDGKQFRGLLPTEYIQMAGRAGRRGHDKVGTVILMCKTDVPPVIELKAMMCGQPQNLQSQFKITYPMVLNLRRVSESVSIEDMMRRSFKELSFTADKDKRQEELKNIEDNLAKIPPENEIQKQLSNFYNLAIEYIEEWKHMSAYLFSTKKFNKALTPGRILIISFERHYQKLAILLHVSQKREITEYGVLVLDNQLNYAKPEVDKKEENWYKIIALTKKKIFVPEGVPTHKNLIIRSEHIIEVTNCYSSVDPVVVLADCSKRQIPRFQNDPPSHSCQAAIHELTKLSSAAFENLKILEPYLEYEVPHPSLITRFQYLRKLQDQIYNCRVVDLPNLEVHFSDVFRKNELLCRKRDLQFQLSDESMALYPEYVCRVEVLKKLGYIDTDDRITLKGRVALDMGTHELLLTELIYRNLLTNLQPAEIAALISALVFQRKSDSRDNEPDIKQSTLKENKQIIENVRTEIEHIERSYGVDPIEPLSFGLVEVVYEWARSESFAKIMELTDVQEGIIVRCIQQLNDTLQDIKTASHRIGDTVLKEKMEEASTAIKRDIVFTASLYTQD</sequence>
<dbReference type="InterPro" id="IPR011545">
    <property type="entry name" value="DEAD/DEAH_box_helicase_dom"/>
</dbReference>
<dbReference type="GO" id="GO:0005524">
    <property type="term" value="F:ATP binding"/>
    <property type="evidence" value="ECO:0007669"/>
    <property type="project" value="UniProtKB-KW"/>
</dbReference>
<dbReference type="AlphaFoldDB" id="A0A6V7L8X4"/>
<evidence type="ECO:0000256" key="1">
    <source>
        <dbReference type="ARBA" id="ARBA00004496"/>
    </source>
</evidence>
<evidence type="ECO:0000256" key="8">
    <source>
        <dbReference type="ARBA" id="ARBA00047984"/>
    </source>
</evidence>
<gene>
    <name evidence="12" type="ORF">BBRV_LOCUS96689</name>
</gene>
<dbReference type="FunFam" id="3.40.50.300:FF:000354">
    <property type="entry name" value="ATP-dependent RNA helicase SKI2"/>
    <property type="match status" value="1"/>
</dbReference>
<dbReference type="InterPro" id="IPR040801">
    <property type="entry name" value="Ski2_N"/>
</dbReference>
<organism evidence="12">
    <name type="scientific">Bracon brevicornis</name>
    <dbReference type="NCBI Taxonomy" id="1563983"/>
    <lineage>
        <taxon>Eukaryota</taxon>
        <taxon>Metazoa</taxon>
        <taxon>Ecdysozoa</taxon>
        <taxon>Arthropoda</taxon>
        <taxon>Hexapoda</taxon>
        <taxon>Insecta</taxon>
        <taxon>Pterygota</taxon>
        <taxon>Neoptera</taxon>
        <taxon>Endopterygota</taxon>
        <taxon>Hymenoptera</taxon>
        <taxon>Apocrita</taxon>
        <taxon>Ichneumonoidea</taxon>
        <taxon>Braconidae</taxon>
        <taxon>Braconinae</taxon>
        <taxon>Bracon</taxon>
    </lineage>
</organism>
<dbReference type="PANTHER" id="PTHR12131:SF1">
    <property type="entry name" value="ATP-DEPENDENT RNA HELICASE SUPV3L1, MITOCHONDRIAL-RELATED"/>
    <property type="match status" value="1"/>
</dbReference>
<dbReference type="InterPro" id="IPR012961">
    <property type="entry name" value="Ski2/MTR4_C"/>
</dbReference>
<feature type="region of interest" description="Disordered" evidence="9">
    <location>
        <begin position="506"/>
        <end position="534"/>
    </location>
</feature>
<accession>A0A6V7L8X4</accession>
<dbReference type="SMART" id="SM01142">
    <property type="entry name" value="DSHCT"/>
    <property type="match status" value="1"/>
</dbReference>
<evidence type="ECO:0008006" key="13">
    <source>
        <dbReference type="Google" id="ProtNLM"/>
    </source>
</evidence>
<dbReference type="Pfam" id="PF00270">
    <property type="entry name" value="DEAD"/>
    <property type="match status" value="1"/>
</dbReference>
<keyword evidence="6" id="KW-0067">ATP-binding</keyword>
<dbReference type="GO" id="GO:0016787">
    <property type="term" value="F:hydrolase activity"/>
    <property type="evidence" value="ECO:0007669"/>
    <property type="project" value="UniProtKB-KW"/>
</dbReference>
<dbReference type="PROSITE" id="PS51192">
    <property type="entry name" value="HELICASE_ATP_BIND_1"/>
    <property type="match status" value="1"/>
</dbReference>
<dbReference type="CDD" id="cd18795">
    <property type="entry name" value="SF2_C_Ski2"/>
    <property type="match status" value="1"/>
</dbReference>
<evidence type="ECO:0000256" key="4">
    <source>
        <dbReference type="ARBA" id="ARBA00022801"/>
    </source>
</evidence>
<dbReference type="GO" id="GO:0055087">
    <property type="term" value="C:Ski complex"/>
    <property type="evidence" value="ECO:0007669"/>
    <property type="project" value="TreeGrafter"/>
</dbReference>
<dbReference type="EMBL" id="CADCXW020000334">
    <property type="protein sequence ID" value="CAD1571180.1"/>
    <property type="molecule type" value="Genomic_DNA"/>
</dbReference>
<dbReference type="InterPro" id="IPR014001">
    <property type="entry name" value="Helicase_ATP-bd"/>
</dbReference>
<keyword evidence="7" id="KW-0694">RNA-binding</keyword>
<keyword evidence="2" id="KW-0963">Cytoplasm</keyword>
<dbReference type="GO" id="GO:0070478">
    <property type="term" value="P:nuclear-transcribed mRNA catabolic process, 3'-5' exonucleolytic nonsense-mediated decay"/>
    <property type="evidence" value="ECO:0007669"/>
    <property type="project" value="TreeGrafter"/>
</dbReference>
<reference evidence="12" key="1">
    <citation type="submission" date="2020-07" db="EMBL/GenBank/DDBJ databases">
        <authorList>
            <person name="Ferguson B K."/>
        </authorList>
    </citation>
    <scope>NUCLEOTIDE SEQUENCE</scope>
    <source>
        <strain evidence="12">L06</strain>
    </source>
</reference>
<evidence type="ECO:0000259" key="11">
    <source>
        <dbReference type="PROSITE" id="PS51194"/>
    </source>
</evidence>
<dbReference type="SMART" id="SM00490">
    <property type="entry name" value="HELICc"/>
    <property type="match status" value="1"/>
</dbReference>